<keyword evidence="8" id="KW-1185">Reference proteome</keyword>
<dbReference type="PROSITE" id="PS50811">
    <property type="entry name" value="WRKY"/>
    <property type="match status" value="1"/>
</dbReference>
<evidence type="ECO:0000313" key="7">
    <source>
        <dbReference type="EMBL" id="CAD6268137.1"/>
    </source>
</evidence>
<dbReference type="Proteomes" id="UP000604825">
    <property type="component" value="Unassembled WGS sequence"/>
</dbReference>
<comment type="caution">
    <text evidence="7">The sequence shown here is derived from an EMBL/GenBank/DDBJ whole genome shotgun (WGS) entry which is preliminary data.</text>
</comment>
<organism evidence="7 8">
    <name type="scientific">Miscanthus lutarioriparius</name>
    <dbReference type="NCBI Taxonomy" id="422564"/>
    <lineage>
        <taxon>Eukaryota</taxon>
        <taxon>Viridiplantae</taxon>
        <taxon>Streptophyta</taxon>
        <taxon>Embryophyta</taxon>
        <taxon>Tracheophyta</taxon>
        <taxon>Spermatophyta</taxon>
        <taxon>Magnoliopsida</taxon>
        <taxon>Liliopsida</taxon>
        <taxon>Poales</taxon>
        <taxon>Poaceae</taxon>
        <taxon>PACMAD clade</taxon>
        <taxon>Panicoideae</taxon>
        <taxon>Andropogonodae</taxon>
        <taxon>Andropogoneae</taxon>
        <taxon>Saccharinae</taxon>
        <taxon>Miscanthus</taxon>
    </lineage>
</organism>
<dbReference type="GO" id="GO:0043565">
    <property type="term" value="F:sequence-specific DNA binding"/>
    <property type="evidence" value="ECO:0007669"/>
    <property type="project" value="InterPro"/>
</dbReference>
<evidence type="ECO:0000256" key="4">
    <source>
        <dbReference type="ARBA" id="ARBA00023163"/>
    </source>
</evidence>
<gene>
    <name evidence="7" type="ORF">NCGR_LOCUS51442</name>
</gene>
<dbReference type="SMART" id="SM00774">
    <property type="entry name" value="WRKY"/>
    <property type="match status" value="1"/>
</dbReference>
<dbReference type="EMBL" id="CAJGYO010000014">
    <property type="protein sequence ID" value="CAD6268137.1"/>
    <property type="molecule type" value="Genomic_DNA"/>
</dbReference>
<keyword evidence="3" id="KW-0238">DNA-binding</keyword>
<protein>
    <recommendedName>
        <fullName evidence="6">WRKY domain-containing protein</fullName>
    </recommendedName>
</protein>
<dbReference type="Pfam" id="PF03106">
    <property type="entry name" value="WRKY"/>
    <property type="match status" value="1"/>
</dbReference>
<dbReference type="InterPro" id="IPR003657">
    <property type="entry name" value="WRKY_dom"/>
</dbReference>
<evidence type="ECO:0000259" key="6">
    <source>
        <dbReference type="PROSITE" id="PS50811"/>
    </source>
</evidence>
<evidence type="ECO:0000313" key="8">
    <source>
        <dbReference type="Proteomes" id="UP000604825"/>
    </source>
</evidence>
<dbReference type="SUPFAM" id="SSF118290">
    <property type="entry name" value="WRKY DNA-binding domain"/>
    <property type="match status" value="1"/>
</dbReference>
<reference evidence="7" key="1">
    <citation type="submission" date="2020-10" db="EMBL/GenBank/DDBJ databases">
        <authorList>
            <person name="Han B."/>
            <person name="Lu T."/>
            <person name="Zhao Q."/>
            <person name="Huang X."/>
            <person name="Zhao Y."/>
        </authorList>
    </citation>
    <scope>NUCLEOTIDE SEQUENCE</scope>
</reference>
<sequence>MPAGQVPHADSGRSGHRFLAPTVIYVVKLIHPLLYQLSLCYEKVKSEKNRILNDTLSSTILLMDRDTVFSLVFSIGRRSLCSNSFKIYSVPQVRLSPFSNLVITVRKQADLIKYRRKGGKNNVDSHMLGEEAKQIGNKRRKNAQHTGSVVTQAPHFDGYQWRKYGQKWISKAKHSRSYYRCANSKDQGCLATKTVQHKESDGSAGTVRLFDVDYYGQHICKKDDIIHPYVVETTKYSAPIVNHNQSISGSTVVHNDVLGIQDESFENLFMVPSTPEYLIDFTDIEMAGALEVTSMMIPEDIWA</sequence>
<evidence type="ECO:0000256" key="1">
    <source>
        <dbReference type="ARBA" id="ARBA00004123"/>
    </source>
</evidence>
<evidence type="ECO:0000256" key="3">
    <source>
        <dbReference type="ARBA" id="ARBA00023125"/>
    </source>
</evidence>
<evidence type="ECO:0000256" key="5">
    <source>
        <dbReference type="ARBA" id="ARBA00023242"/>
    </source>
</evidence>
<comment type="subcellular location">
    <subcellularLocation>
        <location evidence="1">Nucleus</location>
    </subcellularLocation>
</comment>
<dbReference type="GO" id="GO:0005634">
    <property type="term" value="C:nucleus"/>
    <property type="evidence" value="ECO:0007669"/>
    <property type="project" value="UniProtKB-SubCell"/>
</dbReference>
<name>A0A811RDW1_9POAL</name>
<proteinExistence type="predicted"/>
<dbReference type="GO" id="GO:0003700">
    <property type="term" value="F:DNA-binding transcription factor activity"/>
    <property type="evidence" value="ECO:0007669"/>
    <property type="project" value="InterPro"/>
</dbReference>
<keyword evidence="4" id="KW-0804">Transcription</keyword>
<evidence type="ECO:0000256" key="2">
    <source>
        <dbReference type="ARBA" id="ARBA00023015"/>
    </source>
</evidence>
<accession>A0A811RDW1</accession>
<dbReference type="AlphaFoldDB" id="A0A811RDW1"/>
<dbReference type="Gene3D" id="2.20.25.80">
    <property type="entry name" value="WRKY domain"/>
    <property type="match status" value="1"/>
</dbReference>
<dbReference type="InterPro" id="IPR036576">
    <property type="entry name" value="WRKY_dom_sf"/>
</dbReference>
<feature type="domain" description="WRKY" evidence="6">
    <location>
        <begin position="157"/>
        <end position="201"/>
    </location>
</feature>
<dbReference type="PANTHER" id="PTHR31282">
    <property type="entry name" value="WRKY TRANSCRIPTION FACTOR 21-RELATED"/>
    <property type="match status" value="1"/>
</dbReference>
<keyword evidence="5" id="KW-0539">Nucleus</keyword>
<keyword evidence="2" id="KW-0805">Transcription regulation</keyword>
<dbReference type="OrthoDB" id="747295at2759"/>
<dbReference type="InterPro" id="IPR044810">
    <property type="entry name" value="WRKY_plant"/>
</dbReference>